<evidence type="ECO:0008006" key="2">
    <source>
        <dbReference type="Google" id="ProtNLM"/>
    </source>
</evidence>
<comment type="caution">
    <text evidence="1">The sequence shown here is derived from an EMBL/GenBank/DDBJ whole genome shotgun (WGS) entry which is preliminary data.</text>
</comment>
<gene>
    <name evidence="1" type="ORF">SDC9_205452</name>
</gene>
<dbReference type="EMBL" id="VSSQ01129714">
    <property type="protein sequence ID" value="MPN57758.1"/>
    <property type="molecule type" value="Genomic_DNA"/>
</dbReference>
<dbReference type="InterPro" id="IPR013780">
    <property type="entry name" value="Glyco_hydro_b"/>
</dbReference>
<protein>
    <recommendedName>
        <fullName evidence="2">Alpha-L-arabinofuranosidase C-terminal domain-containing protein</fullName>
    </recommendedName>
</protein>
<sequence length="117" mass="12843">MLPVAKVMMLYRKHSGRNFIRTTNGPEGLDITASRTGDKLYLHIVNTDRKRSARLDLSVRNHSITNCTTFTIAAPPEFEIWSAENDLMKVQEQAQSSPAALTLPAASVTAAELTIAS</sequence>
<name>A0A645J256_9ZZZZ</name>
<reference evidence="1" key="1">
    <citation type="submission" date="2019-08" db="EMBL/GenBank/DDBJ databases">
        <authorList>
            <person name="Kucharzyk K."/>
            <person name="Murdoch R.W."/>
            <person name="Higgins S."/>
            <person name="Loffler F."/>
        </authorList>
    </citation>
    <scope>NUCLEOTIDE SEQUENCE</scope>
</reference>
<dbReference type="Gene3D" id="2.60.40.1180">
    <property type="entry name" value="Golgi alpha-mannosidase II"/>
    <property type="match status" value="1"/>
</dbReference>
<evidence type="ECO:0000313" key="1">
    <source>
        <dbReference type="EMBL" id="MPN57758.1"/>
    </source>
</evidence>
<proteinExistence type="predicted"/>
<accession>A0A645J256</accession>
<dbReference type="AlphaFoldDB" id="A0A645J256"/>
<organism evidence="1">
    <name type="scientific">bioreactor metagenome</name>
    <dbReference type="NCBI Taxonomy" id="1076179"/>
    <lineage>
        <taxon>unclassified sequences</taxon>
        <taxon>metagenomes</taxon>
        <taxon>ecological metagenomes</taxon>
    </lineage>
</organism>